<protein>
    <submittedName>
        <fullName evidence="2">Uncharacterized protein</fullName>
    </submittedName>
</protein>
<accession>A0A0D2Q6F7</accession>
<sequence length="370" mass="41214">MDSIRVPSPVPSDGYLPSSYSLTGSLPGSGSVAPTSYSAAQHRQMAQVLEIGEEGEAFPELDEEEEGSKQPLPPARGKRRAAQGINVAMKYVELEDGTTIDGFRAAEIRRYARSLWVKMAMDNKLPATWSDADAASLTYYSESMAQRFMEMRLCASDWKANLVATDNYPSWRHNWLKKKTKEGKRPSDAHVEDDSVPMKKPKVLYDDENGPFPQMLSDIPKPNGTSTNNSYNSGNPVETSAYTNGPSKSKQHVEQEGDHKLSLQPVPSYNLNFMIGNPLATPQQHQPGELNTPQDHVPVPTLAINGPKRSKGTRMRPTKNSTTARNICAQDWVKQHPHGTTDEFKSYYDNLSEEQRQVWEDKSKAVSQSQ</sequence>
<gene>
    <name evidence="2" type="ORF">HYPSUDRAFT_198479</name>
</gene>
<feature type="compositionally biased region" description="Low complexity" evidence="1">
    <location>
        <begin position="223"/>
        <end position="235"/>
    </location>
</feature>
<keyword evidence="3" id="KW-1185">Reference proteome</keyword>
<feature type="compositionally biased region" description="Basic and acidic residues" evidence="1">
    <location>
        <begin position="183"/>
        <end position="197"/>
    </location>
</feature>
<dbReference type="EMBL" id="KN817525">
    <property type="protein sequence ID" value="KJA27205.1"/>
    <property type="molecule type" value="Genomic_DNA"/>
</dbReference>
<evidence type="ECO:0000313" key="2">
    <source>
        <dbReference type="EMBL" id="KJA27205.1"/>
    </source>
</evidence>
<organism evidence="2 3">
    <name type="scientific">Hypholoma sublateritium (strain FD-334 SS-4)</name>
    <dbReference type="NCBI Taxonomy" id="945553"/>
    <lineage>
        <taxon>Eukaryota</taxon>
        <taxon>Fungi</taxon>
        <taxon>Dikarya</taxon>
        <taxon>Basidiomycota</taxon>
        <taxon>Agaricomycotina</taxon>
        <taxon>Agaricomycetes</taxon>
        <taxon>Agaricomycetidae</taxon>
        <taxon>Agaricales</taxon>
        <taxon>Agaricineae</taxon>
        <taxon>Strophariaceae</taxon>
        <taxon>Hypholoma</taxon>
    </lineage>
</organism>
<evidence type="ECO:0000313" key="3">
    <source>
        <dbReference type="Proteomes" id="UP000054270"/>
    </source>
</evidence>
<feature type="compositionally biased region" description="Polar residues" evidence="1">
    <location>
        <begin position="236"/>
        <end position="248"/>
    </location>
</feature>
<dbReference type="OMA" id="RNICAQD"/>
<feature type="compositionally biased region" description="Polar residues" evidence="1">
    <location>
        <begin position="18"/>
        <end position="39"/>
    </location>
</feature>
<dbReference type="STRING" id="945553.A0A0D2Q6F7"/>
<feature type="compositionally biased region" description="Basic residues" evidence="1">
    <location>
        <begin position="308"/>
        <end position="317"/>
    </location>
</feature>
<dbReference type="Proteomes" id="UP000054270">
    <property type="component" value="Unassembled WGS sequence"/>
</dbReference>
<proteinExistence type="predicted"/>
<evidence type="ECO:0000256" key="1">
    <source>
        <dbReference type="SAM" id="MobiDB-lite"/>
    </source>
</evidence>
<dbReference type="AlphaFoldDB" id="A0A0D2Q6F7"/>
<feature type="region of interest" description="Disordered" evidence="1">
    <location>
        <begin position="59"/>
        <end position="81"/>
    </location>
</feature>
<feature type="region of interest" description="Disordered" evidence="1">
    <location>
        <begin position="1"/>
        <end position="39"/>
    </location>
</feature>
<dbReference type="OrthoDB" id="3235325at2759"/>
<reference evidence="3" key="1">
    <citation type="submission" date="2014-04" db="EMBL/GenBank/DDBJ databases">
        <title>Evolutionary Origins and Diversification of the Mycorrhizal Mutualists.</title>
        <authorList>
            <consortium name="DOE Joint Genome Institute"/>
            <consortium name="Mycorrhizal Genomics Consortium"/>
            <person name="Kohler A."/>
            <person name="Kuo A."/>
            <person name="Nagy L.G."/>
            <person name="Floudas D."/>
            <person name="Copeland A."/>
            <person name="Barry K.W."/>
            <person name="Cichocki N."/>
            <person name="Veneault-Fourrey C."/>
            <person name="LaButti K."/>
            <person name="Lindquist E.A."/>
            <person name="Lipzen A."/>
            <person name="Lundell T."/>
            <person name="Morin E."/>
            <person name="Murat C."/>
            <person name="Riley R."/>
            <person name="Ohm R."/>
            <person name="Sun H."/>
            <person name="Tunlid A."/>
            <person name="Henrissat B."/>
            <person name="Grigoriev I.V."/>
            <person name="Hibbett D.S."/>
            <person name="Martin F."/>
        </authorList>
    </citation>
    <scope>NUCLEOTIDE SEQUENCE [LARGE SCALE GENOMIC DNA]</scope>
    <source>
        <strain evidence="3">FD-334 SS-4</strain>
    </source>
</reference>
<feature type="region of interest" description="Disordered" evidence="1">
    <location>
        <begin position="179"/>
        <end position="259"/>
    </location>
</feature>
<name>A0A0D2Q6F7_HYPSF</name>
<feature type="region of interest" description="Disordered" evidence="1">
    <location>
        <begin position="303"/>
        <end position="346"/>
    </location>
</feature>